<dbReference type="Proteomes" id="UP000288805">
    <property type="component" value="Unassembled WGS sequence"/>
</dbReference>
<dbReference type="PANTHER" id="PTHR36312:SF1">
    <property type="entry name" value="OS01G0594500 PROTEIN"/>
    <property type="match status" value="1"/>
</dbReference>
<feature type="signal peptide" evidence="1">
    <location>
        <begin position="1"/>
        <end position="25"/>
    </location>
</feature>
<dbReference type="InterPro" id="IPR038975">
    <property type="entry name" value="THNL"/>
</dbReference>
<feature type="chain" id="PRO_5019023067" evidence="1">
    <location>
        <begin position="26"/>
        <end position="127"/>
    </location>
</feature>
<dbReference type="EMBL" id="QGNW01000178">
    <property type="protein sequence ID" value="RVW88000.1"/>
    <property type="molecule type" value="Genomic_DNA"/>
</dbReference>
<accession>A0A438HUD1</accession>
<gene>
    <name evidence="2" type="primary">VvCHDp001031</name>
    <name evidence="2" type="ORF">CK203_033949</name>
</gene>
<protein>
    <submittedName>
        <fullName evidence="2">Thionin-like protein 2</fullName>
    </submittedName>
</protein>
<comment type="caution">
    <text evidence="2">The sequence shown here is derived from an EMBL/GenBank/DDBJ whole genome shotgun (WGS) entry which is preliminary data.</text>
</comment>
<dbReference type="AlphaFoldDB" id="A0A438HUD1"/>
<keyword evidence="1" id="KW-0732">Signal</keyword>
<evidence type="ECO:0000313" key="3">
    <source>
        <dbReference type="Proteomes" id="UP000288805"/>
    </source>
</evidence>
<evidence type="ECO:0000313" key="2">
    <source>
        <dbReference type="EMBL" id="RVW88000.1"/>
    </source>
</evidence>
<organism evidence="2 3">
    <name type="scientific">Vitis vinifera</name>
    <name type="common">Grape</name>
    <dbReference type="NCBI Taxonomy" id="29760"/>
    <lineage>
        <taxon>Eukaryota</taxon>
        <taxon>Viridiplantae</taxon>
        <taxon>Streptophyta</taxon>
        <taxon>Embryophyta</taxon>
        <taxon>Tracheophyta</taxon>
        <taxon>Spermatophyta</taxon>
        <taxon>Magnoliopsida</taxon>
        <taxon>eudicotyledons</taxon>
        <taxon>Gunneridae</taxon>
        <taxon>Pentapetalae</taxon>
        <taxon>rosids</taxon>
        <taxon>Vitales</taxon>
        <taxon>Vitaceae</taxon>
        <taxon>Viteae</taxon>
        <taxon>Vitis</taxon>
    </lineage>
</organism>
<dbReference type="PANTHER" id="PTHR36312">
    <property type="entry name" value="THIONIN-LIKE PROTEIN 1"/>
    <property type="match status" value="1"/>
</dbReference>
<evidence type="ECO:0000256" key="1">
    <source>
        <dbReference type="SAM" id="SignalP"/>
    </source>
</evidence>
<sequence>MERGSIRALVMVGLVMGMLVGQSTASFKDCYTKCFIFCIITPNNTAFSCSLECLKDCVIPSHPLDIETADTTYFCKLGCASTLCTNLSTKKNPAGEKVESCVNSCSNKCTEYHPSPSKTQQFNPAKP</sequence>
<proteinExistence type="predicted"/>
<reference evidence="2 3" key="1">
    <citation type="journal article" date="2018" name="PLoS Genet.">
        <title>Population sequencing reveals clonal diversity and ancestral inbreeding in the grapevine cultivar Chardonnay.</title>
        <authorList>
            <person name="Roach M.J."/>
            <person name="Johnson D.L."/>
            <person name="Bohlmann J."/>
            <person name="van Vuuren H.J."/>
            <person name="Jones S.J."/>
            <person name="Pretorius I.S."/>
            <person name="Schmidt S.A."/>
            <person name="Borneman A.R."/>
        </authorList>
    </citation>
    <scope>NUCLEOTIDE SEQUENCE [LARGE SCALE GENOMIC DNA]</scope>
    <source>
        <strain evidence="3">cv. Chardonnay</strain>
        <tissue evidence="2">Leaf</tissue>
    </source>
</reference>
<name>A0A438HUD1_VITVI</name>